<feature type="signal peptide" evidence="2">
    <location>
        <begin position="1"/>
        <end position="37"/>
    </location>
</feature>
<protein>
    <submittedName>
        <fullName evidence="4">Uncharacterized protein LOC113202716</fullName>
    </submittedName>
</protein>
<organism evidence="3 4">
    <name type="scientific">Frankliniella occidentalis</name>
    <name type="common">Western flower thrips</name>
    <name type="synonym">Euthrips occidentalis</name>
    <dbReference type="NCBI Taxonomy" id="133901"/>
    <lineage>
        <taxon>Eukaryota</taxon>
        <taxon>Metazoa</taxon>
        <taxon>Ecdysozoa</taxon>
        <taxon>Arthropoda</taxon>
        <taxon>Hexapoda</taxon>
        <taxon>Insecta</taxon>
        <taxon>Pterygota</taxon>
        <taxon>Neoptera</taxon>
        <taxon>Paraneoptera</taxon>
        <taxon>Thysanoptera</taxon>
        <taxon>Terebrantia</taxon>
        <taxon>Thripoidea</taxon>
        <taxon>Thripidae</taxon>
        <taxon>Frankliniella</taxon>
    </lineage>
</organism>
<proteinExistence type="predicted"/>
<evidence type="ECO:0000256" key="1">
    <source>
        <dbReference type="SAM" id="MobiDB-lite"/>
    </source>
</evidence>
<evidence type="ECO:0000313" key="3">
    <source>
        <dbReference type="Proteomes" id="UP000504606"/>
    </source>
</evidence>
<sequence>MHKEQSAMAAANRRRCLARVAAVGAVLLLVQLPQLHAAPPSASPSADDELDDPGVFQRLKSYCKSYTMGRGLAMMYSDDDIKCLLMVARAMRKDFSPMVQPAVTMYNFIMHTTPRCKVSLVAKGKMFLDPEFLKGVAAVLFSSSSTTTTTPPAAAAARRHGGGGAA</sequence>
<feature type="compositionally biased region" description="Basic residues" evidence="1">
    <location>
        <begin position="157"/>
        <end position="166"/>
    </location>
</feature>
<accession>A0A6J1S0Z1</accession>
<evidence type="ECO:0000313" key="4">
    <source>
        <dbReference type="RefSeq" id="XP_026272875.1"/>
    </source>
</evidence>
<dbReference type="KEGG" id="foc:113202716"/>
<keyword evidence="3" id="KW-1185">Reference proteome</keyword>
<feature type="chain" id="PRO_5026814820" evidence="2">
    <location>
        <begin position="38"/>
        <end position="166"/>
    </location>
</feature>
<gene>
    <name evidence="4" type="primary">LOC113202716</name>
</gene>
<feature type="region of interest" description="Disordered" evidence="1">
    <location>
        <begin position="145"/>
        <end position="166"/>
    </location>
</feature>
<evidence type="ECO:0000256" key="2">
    <source>
        <dbReference type="SAM" id="SignalP"/>
    </source>
</evidence>
<dbReference type="RefSeq" id="XP_026272875.1">
    <property type="nucleotide sequence ID" value="XM_026417090.2"/>
</dbReference>
<dbReference type="Proteomes" id="UP000504606">
    <property type="component" value="Unplaced"/>
</dbReference>
<reference evidence="4" key="1">
    <citation type="submission" date="2025-08" db="UniProtKB">
        <authorList>
            <consortium name="RefSeq"/>
        </authorList>
    </citation>
    <scope>IDENTIFICATION</scope>
    <source>
        <tissue evidence="4">Whole organism</tissue>
    </source>
</reference>
<dbReference type="OrthoDB" id="10523209at2759"/>
<name>A0A6J1S0Z1_FRAOC</name>
<keyword evidence="2" id="KW-0732">Signal</keyword>
<dbReference type="AlphaFoldDB" id="A0A6J1S0Z1"/>
<feature type="compositionally biased region" description="Low complexity" evidence="1">
    <location>
        <begin position="145"/>
        <end position="156"/>
    </location>
</feature>
<dbReference type="GeneID" id="113202716"/>